<evidence type="ECO:0000313" key="4">
    <source>
        <dbReference type="Proteomes" id="UP001251524"/>
    </source>
</evidence>
<dbReference type="Proteomes" id="UP001251524">
    <property type="component" value="Unassembled WGS sequence"/>
</dbReference>
<evidence type="ECO:0000259" key="1">
    <source>
        <dbReference type="Pfam" id="PF01927"/>
    </source>
</evidence>
<organism evidence="3 4">
    <name type="scientific">Lysobacter niastensis</name>
    <dbReference type="NCBI Taxonomy" id="380629"/>
    <lineage>
        <taxon>Bacteria</taxon>
        <taxon>Pseudomonadati</taxon>
        <taxon>Pseudomonadota</taxon>
        <taxon>Gammaproteobacteria</taxon>
        <taxon>Lysobacterales</taxon>
        <taxon>Lysobacteraceae</taxon>
        <taxon>Lysobacter</taxon>
    </lineage>
</organism>
<name>A0ABU1W979_9GAMM</name>
<evidence type="ECO:0000313" key="3">
    <source>
        <dbReference type="EMBL" id="MDR7134150.1"/>
    </source>
</evidence>
<dbReference type="InterPro" id="IPR027798">
    <property type="entry name" value="Ub_Mut7C"/>
</dbReference>
<dbReference type="EMBL" id="JAVDVY010000001">
    <property type="protein sequence ID" value="MDR7134150.1"/>
    <property type="molecule type" value="Genomic_DNA"/>
</dbReference>
<sequence>MAQALRHCEFRFYEELCDFLPPACRKQTFTHVFEGTPTVKDRIESLGVPHTEVDLILVDGEPVDFAHKLHGGERVTVYPMFECFELGDTCRLRPVPLREPRFVLDVHLGRLASYLRLLGFDCLYRNDYDDDELLWISRSQHRILLSRDTGLLKRAALTHGAFLHATDPRRQLREICDRFQLNDRIAPFTRCARCNGVVEPMSAATSQSDAPPRVVAEHGHGALSRCSGCRQVYWPGSHLVRLRQRLAEVGVSI</sequence>
<accession>A0ABU1W979</accession>
<dbReference type="Pfam" id="PF14451">
    <property type="entry name" value="Ub-Mut7C"/>
    <property type="match status" value="1"/>
</dbReference>
<evidence type="ECO:0000259" key="2">
    <source>
        <dbReference type="Pfam" id="PF14451"/>
    </source>
</evidence>
<reference evidence="3 4" key="1">
    <citation type="submission" date="2023-07" db="EMBL/GenBank/DDBJ databases">
        <title>Sorghum-associated microbial communities from plants grown in Nebraska, USA.</title>
        <authorList>
            <person name="Schachtman D."/>
        </authorList>
    </citation>
    <scope>NUCLEOTIDE SEQUENCE [LARGE SCALE GENOMIC DNA]</scope>
    <source>
        <strain evidence="3 4">BE198</strain>
    </source>
</reference>
<gene>
    <name evidence="3" type="ORF">J2X06_001334</name>
</gene>
<dbReference type="InterPro" id="IPR002782">
    <property type="entry name" value="Mut7-C_RNAse_dom"/>
</dbReference>
<comment type="caution">
    <text evidence="3">The sequence shown here is derived from an EMBL/GenBank/DDBJ whole genome shotgun (WGS) entry which is preliminary data.</text>
</comment>
<dbReference type="Pfam" id="PF01927">
    <property type="entry name" value="Mut7-C"/>
    <property type="match status" value="1"/>
</dbReference>
<keyword evidence="4" id="KW-1185">Reference proteome</keyword>
<feature type="domain" description="Ubiquitin Mut7-C" evidence="2">
    <location>
        <begin position="8"/>
        <end position="83"/>
    </location>
</feature>
<feature type="domain" description="Mut7-C RNAse" evidence="1">
    <location>
        <begin position="100"/>
        <end position="245"/>
    </location>
</feature>
<proteinExistence type="predicted"/>
<dbReference type="RefSeq" id="WP_310059924.1">
    <property type="nucleotide sequence ID" value="NZ_JAVDVY010000001.1"/>
</dbReference>
<dbReference type="PANTHER" id="PTHR39081">
    <property type="entry name" value="MUT7-C DOMAIN-CONTAINING PROTEIN"/>
    <property type="match status" value="1"/>
</dbReference>
<dbReference type="PANTHER" id="PTHR39081:SF1">
    <property type="entry name" value="MUT7-C RNASE DOMAIN-CONTAINING PROTEIN"/>
    <property type="match status" value="1"/>
</dbReference>
<protein>
    <submittedName>
        <fullName evidence="3">Uncharacterized protein with PIN domain</fullName>
    </submittedName>
</protein>